<organism evidence="1 2">
    <name type="scientific">Trichinella murrelli</name>
    <dbReference type="NCBI Taxonomy" id="144512"/>
    <lineage>
        <taxon>Eukaryota</taxon>
        <taxon>Metazoa</taxon>
        <taxon>Ecdysozoa</taxon>
        <taxon>Nematoda</taxon>
        <taxon>Enoplea</taxon>
        <taxon>Dorylaimia</taxon>
        <taxon>Trichinellida</taxon>
        <taxon>Trichinellidae</taxon>
        <taxon>Trichinella</taxon>
    </lineage>
</organism>
<keyword evidence="2" id="KW-1185">Reference proteome</keyword>
<dbReference type="EMBL" id="JYDJ01000276">
    <property type="protein sequence ID" value="KRX38229.1"/>
    <property type="molecule type" value="Genomic_DNA"/>
</dbReference>
<comment type="caution">
    <text evidence="1">The sequence shown here is derived from an EMBL/GenBank/DDBJ whole genome shotgun (WGS) entry which is preliminary data.</text>
</comment>
<proteinExistence type="predicted"/>
<dbReference type="OrthoDB" id="5932296at2759"/>
<dbReference type="AlphaFoldDB" id="A0A0V0TGV7"/>
<name>A0A0V0TGV7_9BILA</name>
<accession>A0A0V0TGV7</accession>
<reference evidence="1 2" key="1">
    <citation type="submission" date="2015-01" db="EMBL/GenBank/DDBJ databases">
        <title>Evolution of Trichinella species and genotypes.</title>
        <authorList>
            <person name="Korhonen P.K."/>
            <person name="Edoardo P."/>
            <person name="Giuseppe L.R."/>
            <person name="Gasser R.B."/>
        </authorList>
    </citation>
    <scope>NUCLEOTIDE SEQUENCE [LARGE SCALE GENOMIC DNA]</scope>
    <source>
        <strain evidence="1">ISS417</strain>
    </source>
</reference>
<sequence length="141" mass="16016">MVHVSENRLLWRNFANHGSRERKQTTVAKFCKSWFTCLVPISPLTPPTFSHSRAGHCKTTLAYDEPPNRWRYPSLSTWTGVVTTEWFPVGSHGCHQIQLSSFLFPSSERLIMERGNVCCSTNNGTPTPIKTMRTLNLAHTP</sequence>
<evidence type="ECO:0000313" key="2">
    <source>
        <dbReference type="Proteomes" id="UP000055048"/>
    </source>
</evidence>
<gene>
    <name evidence="1" type="ORF">T05_15884</name>
</gene>
<evidence type="ECO:0000313" key="1">
    <source>
        <dbReference type="EMBL" id="KRX38229.1"/>
    </source>
</evidence>
<protein>
    <submittedName>
        <fullName evidence="1">Uncharacterized protein</fullName>
    </submittedName>
</protein>
<dbReference type="Proteomes" id="UP000055048">
    <property type="component" value="Unassembled WGS sequence"/>
</dbReference>